<keyword evidence="2" id="KW-1185">Reference proteome</keyword>
<protein>
    <submittedName>
        <fullName evidence="1">Uncharacterized protein</fullName>
    </submittedName>
</protein>
<sequence length="203" mass="22902">MERDVASSMLASTCTSPLSLDVDIGQSHEHIQHGIGKPKKQAPDHGTVASPLFCHHGSKKELVKKGAFRPLCLKHRMVCNSFPNTKVTTVITIIQELMVFHAAVTIMHDSKIGYLISQKSQKKLKLNIYLDELEIHNLTASRSLLFDQYKKSVQYLPFLCFTKRDIWAKKCLFFRCNFALPVLHAHSSTSDSVDDIAMSKFDV</sequence>
<dbReference type="EMBL" id="APAU02000015">
    <property type="protein sequence ID" value="EUB62093.1"/>
    <property type="molecule type" value="Genomic_DNA"/>
</dbReference>
<organism evidence="1 2">
    <name type="scientific">Echinococcus granulosus</name>
    <name type="common">Hydatid tapeworm</name>
    <dbReference type="NCBI Taxonomy" id="6210"/>
    <lineage>
        <taxon>Eukaryota</taxon>
        <taxon>Metazoa</taxon>
        <taxon>Spiralia</taxon>
        <taxon>Lophotrochozoa</taxon>
        <taxon>Platyhelminthes</taxon>
        <taxon>Cestoda</taxon>
        <taxon>Eucestoda</taxon>
        <taxon>Cyclophyllidea</taxon>
        <taxon>Taeniidae</taxon>
        <taxon>Echinococcus</taxon>
        <taxon>Echinococcus granulosus group</taxon>
    </lineage>
</organism>
<dbReference type="CTD" id="36338829"/>
<evidence type="ECO:0000313" key="2">
    <source>
        <dbReference type="Proteomes" id="UP000019149"/>
    </source>
</evidence>
<comment type="caution">
    <text evidence="1">The sequence shown here is derived from an EMBL/GenBank/DDBJ whole genome shotgun (WGS) entry which is preliminary data.</text>
</comment>
<proteinExistence type="predicted"/>
<dbReference type="GeneID" id="36338829"/>
<gene>
    <name evidence="1" type="ORF">EGR_03114</name>
</gene>
<evidence type="ECO:0000313" key="1">
    <source>
        <dbReference type="EMBL" id="EUB62093.1"/>
    </source>
</evidence>
<name>W6UM16_ECHGR</name>
<dbReference type="RefSeq" id="XP_024353289.1">
    <property type="nucleotide sequence ID" value="XM_024492363.1"/>
</dbReference>
<reference evidence="1 2" key="1">
    <citation type="journal article" date="2013" name="Nat. Genet.">
        <title>The genome of the hydatid tapeworm Echinococcus granulosus.</title>
        <authorList>
            <person name="Zheng H."/>
            <person name="Zhang W."/>
            <person name="Zhang L."/>
            <person name="Zhang Z."/>
            <person name="Li J."/>
            <person name="Lu G."/>
            <person name="Zhu Y."/>
            <person name="Wang Y."/>
            <person name="Huang Y."/>
            <person name="Liu J."/>
            <person name="Kang H."/>
            <person name="Chen J."/>
            <person name="Wang L."/>
            <person name="Chen A."/>
            <person name="Yu S."/>
            <person name="Gao Z."/>
            <person name="Jin L."/>
            <person name="Gu W."/>
            <person name="Wang Z."/>
            <person name="Zhao L."/>
            <person name="Shi B."/>
            <person name="Wen H."/>
            <person name="Lin R."/>
            <person name="Jones M.K."/>
            <person name="Brejova B."/>
            <person name="Vinar T."/>
            <person name="Zhao G."/>
            <person name="McManus D.P."/>
            <person name="Chen Z."/>
            <person name="Zhou Y."/>
            <person name="Wang S."/>
        </authorList>
    </citation>
    <scope>NUCLEOTIDE SEQUENCE [LARGE SCALE GENOMIC DNA]</scope>
</reference>
<accession>W6UM16</accession>
<dbReference type="Proteomes" id="UP000019149">
    <property type="component" value="Unassembled WGS sequence"/>
</dbReference>
<dbReference type="KEGG" id="egl:EGR_03114"/>
<dbReference type="AlphaFoldDB" id="W6UM16"/>